<organism evidence="1">
    <name type="scientific">Timema bartmani</name>
    <dbReference type="NCBI Taxonomy" id="61472"/>
    <lineage>
        <taxon>Eukaryota</taxon>
        <taxon>Metazoa</taxon>
        <taxon>Ecdysozoa</taxon>
        <taxon>Arthropoda</taxon>
        <taxon>Hexapoda</taxon>
        <taxon>Insecta</taxon>
        <taxon>Pterygota</taxon>
        <taxon>Neoptera</taxon>
        <taxon>Polyneoptera</taxon>
        <taxon>Phasmatodea</taxon>
        <taxon>Timematodea</taxon>
        <taxon>Timematoidea</taxon>
        <taxon>Timematidae</taxon>
        <taxon>Timema</taxon>
    </lineage>
</organism>
<sequence length="60" mass="6769">MDEILEFVEKSTQKILADNRLKSVAASTFYYNRNMKIPLRQLGDGPTKPPLKLLAGYGLN</sequence>
<proteinExistence type="predicted"/>
<evidence type="ECO:0000313" key="1">
    <source>
        <dbReference type="EMBL" id="CAD7439119.1"/>
    </source>
</evidence>
<protein>
    <submittedName>
        <fullName evidence="1">Uncharacterized protein</fullName>
    </submittedName>
</protein>
<gene>
    <name evidence="1" type="ORF">TBIB3V08_LOCUS1696</name>
</gene>
<dbReference type="AlphaFoldDB" id="A0A7R9HWS5"/>
<dbReference type="EMBL" id="OD564604">
    <property type="protein sequence ID" value="CAD7439119.1"/>
    <property type="molecule type" value="Genomic_DNA"/>
</dbReference>
<reference evidence="1" key="1">
    <citation type="submission" date="2020-11" db="EMBL/GenBank/DDBJ databases">
        <authorList>
            <person name="Tran Van P."/>
        </authorList>
    </citation>
    <scope>NUCLEOTIDE SEQUENCE</scope>
</reference>
<name>A0A7R9HWS5_9NEOP</name>
<accession>A0A7R9HWS5</accession>